<dbReference type="AlphaFoldDB" id="A0A7W8YCA0"/>
<keyword evidence="2" id="KW-1185">Reference proteome</keyword>
<evidence type="ECO:0000313" key="2">
    <source>
        <dbReference type="Proteomes" id="UP000523863"/>
    </source>
</evidence>
<gene>
    <name evidence="1" type="ORF">BKA12_001966</name>
</gene>
<reference evidence="1 2" key="1">
    <citation type="submission" date="2020-08" db="EMBL/GenBank/DDBJ databases">
        <title>Sequencing the genomes of 1000 actinobacteria strains.</title>
        <authorList>
            <person name="Klenk H.-P."/>
        </authorList>
    </citation>
    <scope>NUCLEOTIDE SEQUENCE [LARGE SCALE GENOMIC DNA]</scope>
    <source>
        <strain evidence="1 2">DSM 23694</strain>
    </source>
</reference>
<dbReference type="Proteomes" id="UP000523863">
    <property type="component" value="Unassembled WGS sequence"/>
</dbReference>
<name>A0A7W8YCA0_9MICC</name>
<protein>
    <submittedName>
        <fullName evidence="1">Uncharacterized protein</fullName>
    </submittedName>
</protein>
<sequence length="321" mass="34926">MTKLQQAVQPSARPAQGFAAAWARTDFQALCVAEAHNAGVLGHSTALALAAPEAHGHSEFAPDAWPSFQKLVSSEFRMGWIPEQASAAWVHRQRADRRVIADLWDPHVSRLLADAINSPHVRGGVVLTLEGPSVLAFADLILSPARLASSRTILAKRLRWLADAKRLCLMTSTELSNSTEKGLVQAGVAVEGHAFEWLGAMPPEEPCFEPNILLAPELRSLQHETAMVQVLREIVGILSLEGPMRYVPAGWEPGSLLEEWQRSGVANVSRGTVWIGQHLRALRQNQTVNVVNDRNLAVWKAVTKAAGASWVNHPLSSAARS</sequence>
<comment type="caution">
    <text evidence="1">The sequence shown here is derived from an EMBL/GenBank/DDBJ whole genome shotgun (WGS) entry which is preliminary data.</text>
</comment>
<accession>A0A7W8YCA0</accession>
<evidence type="ECO:0000313" key="1">
    <source>
        <dbReference type="EMBL" id="MBB5598886.1"/>
    </source>
</evidence>
<proteinExistence type="predicted"/>
<dbReference type="EMBL" id="JACHBL010000001">
    <property type="protein sequence ID" value="MBB5598886.1"/>
    <property type="molecule type" value="Genomic_DNA"/>
</dbReference>
<dbReference type="RefSeq" id="WP_183643216.1">
    <property type="nucleotide sequence ID" value="NZ_JACHBL010000001.1"/>
</dbReference>
<organism evidence="1 2">
    <name type="scientific">Neomicrococcus lactis</name>
    <dbReference type="NCBI Taxonomy" id="732241"/>
    <lineage>
        <taxon>Bacteria</taxon>
        <taxon>Bacillati</taxon>
        <taxon>Actinomycetota</taxon>
        <taxon>Actinomycetes</taxon>
        <taxon>Micrococcales</taxon>
        <taxon>Micrococcaceae</taxon>
        <taxon>Neomicrococcus</taxon>
    </lineage>
</organism>